<sequence length="322" mass="34822">MGMKNLDLNLLPHLQVLLELRNISRAAERLQLSQPATSAAMARLRRHFDDELLVRNGRTYDLTPFAQSLVPLVDEAMLHIQRATRVRSGFDPATSEREFVIAASDYAAALIVGPLRGILRDEAPGVSVDFVPTAKSGIQGQMADYSKIDLLVGPTGYQMQGASRQLFRDSFMAVADAGNPLLQQPRLTLADLASVPHAVGYFGEGISTPADKLFEARGIKRRVAAVVAGFLSLPLLVEGTDLVALVPGMLAARAQRGADIAVLEFSGGTEASLVEAMYWHPSQAEDPASVWLRSVVQRSCARLHELFPVSTHPVAIHEAVSP</sequence>
<dbReference type="AlphaFoldDB" id="A0A0B4EQI2"/>
<keyword evidence="3" id="KW-0238">DNA-binding</keyword>
<evidence type="ECO:0000256" key="2">
    <source>
        <dbReference type="ARBA" id="ARBA00023015"/>
    </source>
</evidence>
<dbReference type="CDD" id="cd08417">
    <property type="entry name" value="PBP2_Nitroaromatics_like"/>
    <property type="match status" value="1"/>
</dbReference>
<dbReference type="Pfam" id="PF00126">
    <property type="entry name" value="HTH_1"/>
    <property type="match status" value="1"/>
</dbReference>
<evidence type="ECO:0000256" key="3">
    <source>
        <dbReference type="ARBA" id="ARBA00023125"/>
    </source>
</evidence>
<dbReference type="Proteomes" id="UP000031196">
    <property type="component" value="Unassembled WGS sequence"/>
</dbReference>
<keyword evidence="4" id="KW-0804">Transcription</keyword>
<evidence type="ECO:0000259" key="5">
    <source>
        <dbReference type="PROSITE" id="PS50931"/>
    </source>
</evidence>
<feature type="domain" description="HTH lysR-type" evidence="5">
    <location>
        <begin position="6"/>
        <end position="63"/>
    </location>
</feature>
<protein>
    <submittedName>
        <fullName evidence="6">LysR family transcriptional regulator</fullName>
    </submittedName>
</protein>
<dbReference type="Pfam" id="PF03466">
    <property type="entry name" value="LysR_substrate"/>
    <property type="match status" value="1"/>
</dbReference>
<dbReference type="Gene3D" id="1.10.10.10">
    <property type="entry name" value="Winged helix-like DNA-binding domain superfamily/Winged helix DNA-binding domain"/>
    <property type="match status" value="1"/>
</dbReference>
<dbReference type="InterPro" id="IPR000847">
    <property type="entry name" value="LysR_HTH_N"/>
</dbReference>
<comment type="similarity">
    <text evidence="1">Belongs to the LysR transcriptional regulatory family.</text>
</comment>
<gene>
    <name evidence="6" type="ORF">RM50_04160</name>
</gene>
<dbReference type="InterPro" id="IPR037402">
    <property type="entry name" value="YidZ_PBP2"/>
</dbReference>
<dbReference type="InterPro" id="IPR036390">
    <property type="entry name" value="WH_DNA-bd_sf"/>
</dbReference>
<dbReference type="GO" id="GO:0003677">
    <property type="term" value="F:DNA binding"/>
    <property type="evidence" value="ECO:0007669"/>
    <property type="project" value="UniProtKB-KW"/>
</dbReference>
<dbReference type="InterPro" id="IPR036388">
    <property type="entry name" value="WH-like_DNA-bd_sf"/>
</dbReference>
<dbReference type="PROSITE" id="PS50931">
    <property type="entry name" value="HTH_LYSR"/>
    <property type="match status" value="1"/>
</dbReference>
<comment type="caution">
    <text evidence="6">The sequence shown here is derived from an EMBL/GenBank/DDBJ whole genome shotgun (WGS) entry which is preliminary data.</text>
</comment>
<dbReference type="PRINTS" id="PR00039">
    <property type="entry name" value="HTHLYSR"/>
</dbReference>
<name>A0A0B4EQI2_PSEPS</name>
<dbReference type="SUPFAM" id="SSF46785">
    <property type="entry name" value="Winged helix' DNA-binding domain"/>
    <property type="match status" value="1"/>
</dbReference>
<reference evidence="6 7" key="1">
    <citation type="submission" date="2014-12" db="EMBL/GenBank/DDBJ databases">
        <title>Genome sequencing of Arthrobacter phenanthrenivorans SWC37.</title>
        <authorList>
            <person name="Tan P.W."/>
            <person name="Chan K.-G."/>
        </authorList>
    </citation>
    <scope>NUCLEOTIDE SEQUENCE [LARGE SCALE GENOMIC DNA]</scope>
    <source>
        <strain evidence="6 7">SWC37</strain>
    </source>
</reference>
<dbReference type="Gene3D" id="3.40.190.10">
    <property type="entry name" value="Periplasmic binding protein-like II"/>
    <property type="match status" value="2"/>
</dbReference>
<accession>A0A0B4EQI2</accession>
<keyword evidence="2" id="KW-0805">Transcription regulation</keyword>
<evidence type="ECO:0000256" key="1">
    <source>
        <dbReference type="ARBA" id="ARBA00009437"/>
    </source>
</evidence>
<dbReference type="InterPro" id="IPR005119">
    <property type="entry name" value="LysR_subst-bd"/>
</dbReference>
<proteinExistence type="inferred from homology"/>
<dbReference type="PANTHER" id="PTHR30118">
    <property type="entry name" value="HTH-TYPE TRANSCRIPTIONAL REGULATOR LEUO-RELATED"/>
    <property type="match status" value="1"/>
</dbReference>
<evidence type="ECO:0000313" key="6">
    <source>
        <dbReference type="EMBL" id="KIC68973.1"/>
    </source>
</evidence>
<organism evidence="6 7">
    <name type="scientific">Pseudarthrobacter phenanthrenivorans</name>
    <name type="common">Arthrobacter phenanthrenivorans</name>
    <dbReference type="NCBI Taxonomy" id="361575"/>
    <lineage>
        <taxon>Bacteria</taxon>
        <taxon>Bacillati</taxon>
        <taxon>Actinomycetota</taxon>
        <taxon>Actinomycetes</taxon>
        <taxon>Micrococcales</taxon>
        <taxon>Micrococcaceae</taxon>
        <taxon>Pseudarthrobacter</taxon>
    </lineage>
</organism>
<dbReference type="GO" id="GO:0003700">
    <property type="term" value="F:DNA-binding transcription factor activity"/>
    <property type="evidence" value="ECO:0007669"/>
    <property type="project" value="InterPro"/>
</dbReference>
<dbReference type="EMBL" id="JWTB01000007">
    <property type="protein sequence ID" value="KIC68973.1"/>
    <property type="molecule type" value="Genomic_DNA"/>
</dbReference>
<dbReference type="SUPFAM" id="SSF53850">
    <property type="entry name" value="Periplasmic binding protein-like II"/>
    <property type="match status" value="1"/>
</dbReference>
<evidence type="ECO:0000313" key="7">
    <source>
        <dbReference type="Proteomes" id="UP000031196"/>
    </source>
</evidence>
<dbReference type="PANTHER" id="PTHR30118:SF15">
    <property type="entry name" value="TRANSCRIPTIONAL REGULATORY PROTEIN"/>
    <property type="match status" value="1"/>
</dbReference>
<evidence type="ECO:0000256" key="4">
    <source>
        <dbReference type="ARBA" id="ARBA00023163"/>
    </source>
</evidence>
<dbReference type="InterPro" id="IPR050389">
    <property type="entry name" value="LysR-type_TF"/>
</dbReference>